<reference evidence="1 2" key="1">
    <citation type="submission" date="2018-09" db="EMBL/GenBank/DDBJ databases">
        <title>Genomic investigation of the strawberry pathogen Phytophthora fragariae indicates pathogenicity is determined by transcriptional variation in three key races.</title>
        <authorList>
            <person name="Adams T.M."/>
            <person name="Armitage A.D."/>
            <person name="Sobczyk M.K."/>
            <person name="Bates H.J."/>
            <person name="Dunwell J.M."/>
            <person name="Nellist C.F."/>
            <person name="Harrison R.J."/>
        </authorList>
    </citation>
    <scope>NUCLEOTIDE SEQUENCE [LARGE SCALE GENOMIC DNA]</scope>
    <source>
        <strain evidence="1 2">NOV-77</strain>
    </source>
</reference>
<organism evidence="1 2">
    <name type="scientific">Phytophthora fragariae</name>
    <dbReference type="NCBI Taxonomy" id="53985"/>
    <lineage>
        <taxon>Eukaryota</taxon>
        <taxon>Sar</taxon>
        <taxon>Stramenopiles</taxon>
        <taxon>Oomycota</taxon>
        <taxon>Peronosporomycetes</taxon>
        <taxon>Peronosporales</taxon>
        <taxon>Peronosporaceae</taxon>
        <taxon>Phytophthora</taxon>
    </lineage>
</organism>
<dbReference type="Proteomes" id="UP000486351">
    <property type="component" value="Unassembled WGS sequence"/>
</dbReference>
<gene>
    <name evidence="1" type="ORF">PF008_g14751</name>
</gene>
<dbReference type="EMBL" id="QXFY01000928">
    <property type="protein sequence ID" value="KAE9332835.1"/>
    <property type="molecule type" value="Genomic_DNA"/>
</dbReference>
<sequence length="637" mass="69338">MSRAAAFCVSAVEMMRTSSSRRPTPAAALLPALLSGQRHASYCGCSLHVLVTFASADETAAAERNDDLIVCARFETAASVGVSGAGAAVTAYPTDSIVALPEGATQQSKSSSVGNDWLRAEKISGVYQQQLQVNTILYHRNPQWYYGYVSGCTKAQREMKHVLAACVFLLHPLAERRRLEKDGRGTSVDLPVPRLATVVTRLASPAFTMVSYRRQNSARRRARLQASEKEDTIGDVVSEDGDGVAESTEDSNLCAQFEQLVADLFEEFAQLLAARSRNNSNFGERSHLGHVSVPALVDDILSLVYAEPKYSPLRSTASALLLRRDESFERASQTLFRTFLEQLKQGRRNLWSHDQCVDVSAHLPTTAISTNAEASVSISTAKDPIPSRPAQLADLRHHEVAVPIRAGPSTNEWGRRWFLVPSSVSIVSLDIAPSDERNNVDLTSPNAPRDFSMLTAIALVRMLASVDVVLEGTRLTVGSSESVSQLPATSTSSTILELDGQLHAFKSFPNGWSVAAGSALLGDTYSISLYEGRVTDDGTSLDLLLFSLSTSPVQSQFAGPSGDRTVSVTHRLRARLVLGRGRREDEGCVSVFAEVCLAPSPEQPPDWRTNVDSEHFLDEMSVLRWTLETHATYVAWP</sequence>
<comment type="caution">
    <text evidence="1">The sequence shown here is derived from an EMBL/GenBank/DDBJ whole genome shotgun (WGS) entry which is preliminary data.</text>
</comment>
<name>A0A6G0RG62_9STRA</name>
<protein>
    <submittedName>
        <fullName evidence="1">Uncharacterized protein</fullName>
    </submittedName>
</protein>
<evidence type="ECO:0000313" key="1">
    <source>
        <dbReference type="EMBL" id="KAE9332835.1"/>
    </source>
</evidence>
<dbReference type="AlphaFoldDB" id="A0A6G0RG62"/>
<accession>A0A6G0RG62</accession>
<evidence type="ECO:0000313" key="2">
    <source>
        <dbReference type="Proteomes" id="UP000486351"/>
    </source>
</evidence>
<proteinExistence type="predicted"/>